<dbReference type="Proteomes" id="UP001227230">
    <property type="component" value="Chromosome 13"/>
</dbReference>
<evidence type="ECO:0000313" key="3">
    <source>
        <dbReference type="Proteomes" id="UP001227230"/>
    </source>
</evidence>
<dbReference type="InterPro" id="IPR008906">
    <property type="entry name" value="HATC_C_dom"/>
</dbReference>
<dbReference type="PANTHER" id="PTHR23272">
    <property type="entry name" value="BED FINGER-RELATED"/>
    <property type="match status" value="1"/>
</dbReference>
<evidence type="ECO:0000259" key="1">
    <source>
        <dbReference type="Pfam" id="PF05699"/>
    </source>
</evidence>
<dbReference type="PANTHER" id="PTHR23272:SF167">
    <property type="entry name" value="ZINC FINGER BED DOMAIN-CONTAINING PROTEIN RICESLEEPER 2-LIKE"/>
    <property type="match status" value="1"/>
</dbReference>
<proteinExistence type="predicted"/>
<evidence type="ECO:0000313" key="2">
    <source>
        <dbReference type="EMBL" id="WKA02407.1"/>
    </source>
</evidence>
<dbReference type="InterPro" id="IPR012337">
    <property type="entry name" value="RNaseH-like_sf"/>
</dbReference>
<dbReference type="EMBL" id="CP126660">
    <property type="protein sequence ID" value="WKA02407.1"/>
    <property type="molecule type" value="Genomic_DNA"/>
</dbReference>
<reference evidence="2 3" key="1">
    <citation type="journal article" date="2023" name="Hortic Res">
        <title>The complete reference genome for grapevine (Vitis vinifera L.) genetics and breeding.</title>
        <authorList>
            <person name="Shi X."/>
            <person name="Cao S."/>
            <person name="Wang X."/>
            <person name="Huang S."/>
            <person name="Wang Y."/>
            <person name="Liu Z."/>
            <person name="Liu W."/>
            <person name="Leng X."/>
            <person name="Peng Y."/>
            <person name="Wang N."/>
            <person name="Wang Y."/>
            <person name="Ma Z."/>
            <person name="Xu X."/>
            <person name="Zhang F."/>
            <person name="Xue H."/>
            <person name="Zhong H."/>
            <person name="Wang Y."/>
            <person name="Zhang K."/>
            <person name="Velt A."/>
            <person name="Avia K."/>
            <person name="Holtgrawe D."/>
            <person name="Grimplet J."/>
            <person name="Matus J.T."/>
            <person name="Ware D."/>
            <person name="Wu X."/>
            <person name="Wang H."/>
            <person name="Liu C."/>
            <person name="Fang Y."/>
            <person name="Rustenholz C."/>
            <person name="Cheng Z."/>
            <person name="Xiao H."/>
            <person name="Zhou Y."/>
        </authorList>
    </citation>
    <scope>NUCLEOTIDE SEQUENCE [LARGE SCALE GENOMIC DNA]</scope>
    <source>
        <strain evidence="3">cv. Pinot noir / PN40024</strain>
        <tissue evidence="2">Leaf</tissue>
    </source>
</reference>
<name>A0ABY9D4H1_VITVI</name>
<dbReference type="SUPFAM" id="SSF53098">
    <property type="entry name" value="Ribonuclease H-like"/>
    <property type="match status" value="1"/>
</dbReference>
<gene>
    <name evidence="2" type="ORF">VitviT2T_020599</name>
</gene>
<protein>
    <recommendedName>
        <fullName evidence="1">HAT C-terminal dimerisation domain-containing protein</fullName>
    </recommendedName>
</protein>
<organism evidence="2 3">
    <name type="scientific">Vitis vinifera</name>
    <name type="common">Grape</name>
    <dbReference type="NCBI Taxonomy" id="29760"/>
    <lineage>
        <taxon>Eukaryota</taxon>
        <taxon>Viridiplantae</taxon>
        <taxon>Streptophyta</taxon>
        <taxon>Embryophyta</taxon>
        <taxon>Tracheophyta</taxon>
        <taxon>Spermatophyta</taxon>
        <taxon>Magnoliopsida</taxon>
        <taxon>eudicotyledons</taxon>
        <taxon>Gunneridae</taxon>
        <taxon>Pentapetalae</taxon>
        <taxon>rosids</taxon>
        <taxon>Vitales</taxon>
        <taxon>Vitaceae</taxon>
        <taxon>Viteae</taxon>
        <taxon>Vitis</taxon>
    </lineage>
</organism>
<keyword evidence="3" id="KW-1185">Reference proteome</keyword>
<dbReference type="Pfam" id="PF05699">
    <property type="entry name" value="Dimer_Tnp_hAT"/>
    <property type="match status" value="1"/>
</dbReference>
<accession>A0ABY9D4H1</accession>
<feature type="domain" description="HAT C-terminal dimerisation" evidence="1">
    <location>
        <begin position="1"/>
        <end position="48"/>
    </location>
</feature>
<sequence length="80" mass="9379">MAHDVLTVHVSTVTPEEVFSKGGRVLNKEKSSLEPELLEAIICLRDWYLARERLHEQDEKNKLALDMEKMRIVQEEDEEE</sequence>